<evidence type="ECO:0000313" key="7">
    <source>
        <dbReference type="Proteomes" id="UP000041254"/>
    </source>
</evidence>
<feature type="region of interest" description="Disordered" evidence="4">
    <location>
        <begin position="46"/>
        <end position="120"/>
    </location>
</feature>
<dbReference type="NCBIfam" id="TIGR01031">
    <property type="entry name" value="rpmF_bact"/>
    <property type="match status" value="1"/>
</dbReference>
<gene>
    <name evidence="6" type="ORF">Vbra_4248</name>
</gene>
<accession>A0A0G4FAC4</accession>
<evidence type="ECO:0000256" key="4">
    <source>
        <dbReference type="SAM" id="MobiDB-lite"/>
    </source>
</evidence>
<evidence type="ECO:0000256" key="5">
    <source>
        <dbReference type="SAM" id="SignalP"/>
    </source>
</evidence>
<feature type="signal peptide" evidence="5">
    <location>
        <begin position="1"/>
        <end position="19"/>
    </location>
</feature>
<dbReference type="EMBL" id="CDMY01000395">
    <property type="protein sequence ID" value="CEM09290.1"/>
    <property type="molecule type" value="Genomic_DNA"/>
</dbReference>
<dbReference type="AlphaFoldDB" id="A0A0G4FAC4"/>
<dbReference type="InParanoid" id="A0A0G4FAC4"/>
<proteinExistence type="inferred from homology"/>
<feature type="compositionally biased region" description="Basic residues" evidence="4">
    <location>
        <begin position="73"/>
        <end position="88"/>
    </location>
</feature>
<dbReference type="GO" id="GO:0015934">
    <property type="term" value="C:large ribosomal subunit"/>
    <property type="evidence" value="ECO:0007669"/>
    <property type="project" value="InterPro"/>
</dbReference>
<organism evidence="6 7">
    <name type="scientific">Vitrella brassicaformis (strain CCMP3155)</name>
    <dbReference type="NCBI Taxonomy" id="1169540"/>
    <lineage>
        <taxon>Eukaryota</taxon>
        <taxon>Sar</taxon>
        <taxon>Alveolata</taxon>
        <taxon>Colpodellida</taxon>
        <taxon>Vitrellaceae</taxon>
        <taxon>Vitrella</taxon>
    </lineage>
</organism>
<evidence type="ECO:0000256" key="2">
    <source>
        <dbReference type="ARBA" id="ARBA00022980"/>
    </source>
</evidence>
<keyword evidence="7" id="KW-1185">Reference proteome</keyword>
<reference evidence="6 7" key="1">
    <citation type="submission" date="2014-11" db="EMBL/GenBank/DDBJ databases">
        <authorList>
            <person name="Zhu J."/>
            <person name="Qi W."/>
            <person name="Song R."/>
        </authorList>
    </citation>
    <scope>NUCLEOTIDE SEQUENCE [LARGE SCALE GENOMIC DNA]</scope>
</reference>
<sequence length="120" mass="13053">MKLLASLLVSSLGVVISVASNTRPFPPSRPLAPRSLRAVGFILLPPLSSPSSPRSPSVSVSDGGITSLEAVPKKKTSRSRRDKRRKQWYKLPTMARNKGWIEPDTKSNIEPGWLVAPPAQ</sequence>
<dbReference type="Proteomes" id="UP000041254">
    <property type="component" value="Unassembled WGS sequence"/>
</dbReference>
<dbReference type="SUPFAM" id="SSF57829">
    <property type="entry name" value="Zn-binding ribosomal proteins"/>
    <property type="match status" value="1"/>
</dbReference>
<name>A0A0G4FAC4_VITBC</name>
<dbReference type="GO" id="GO:0006412">
    <property type="term" value="P:translation"/>
    <property type="evidence" value="ECO:0007669"/>
    <property type="project" value="InterPro"/>
</dbReference>
<evidence type="ECO:0000256" key="1">
    <source>
        <dbReference type="ARBA" id="ARBA00008560"/>
    </source>
</evidence>
<keyword evidence="2" id="KW-0689">Ribosomal protein</keyword>
<feature type="compositionally biased region" description="Low complexity" evidence="4">
    <location>
        <begin position="46"/>
        <end position="61"/>
    </location>
</feature>
<dbReference type="GO" id="GO:0003735">
    <property type="term" value="F:structural constituent of ribosome"/>
    <property type="evidence" value="ECO:0007669"/>
    <property type="project" value="InterPro"/>
</dbReference>
<dbReference type="Pfam" id="PF01783">
    <property type="entry name" value="Ribosomal_L32p"/>
    <property type="match status" value="1"/>
</dbReference>
<evidence type="ECO:0000313" key="6">
    <source>
        <dbReference type="EMBL" id="CEM09290.1"/>
    </source>
</evidence>
<dbReference type="InterPro" id="IPR002677">
    <property type="entry name" value="Ribosomal_bL32"/>
</dbReference>
<keyword evidence="5" id="KW-0732">Signal</keyword>
<protein>
    <submittedName>
        <fullName evidence="6">Uncharacterized protein</fullName>
    </submittedName>
</protein>
<dbReference type="VEuPathDB" id="CryptoDB:Vbra_4248"/>
<dbReference type="InterPro" id="IPR011332">
    <property type="entry name" value="Ribosomal_zn-bd"/>
</dbReference>
<comment type="similarity">
    <text evidence="1">Belongs to the bacterial ribosomal protein bL32 family.</text>
</comment>
<evidence type="ECO:0000256" key="3">
    <source>
        <dbReference type="ARBA" id="ARBA00023274"/>
    </source>
</evidence>
<keyword evidence="3" id="KW-0687">Ribonucleoprotein</keyword>
<feature type="chain" id="PRO_5005188319" evidence="5">
    <location>
        <begin position="20"/>
        <end position="120"/>
    </location>
</feature>